<keyword evidence="4" id="KW-1185">Reference proteome</keyword>
<comment type="caution">
    <text evidence="3">The sequence shown here is derived from an EMBL/GenBank/DDBJ whole genome shotgun (WGS) entry which is preliminary data.</text>
</comment>
<dbReference type="EMBL" id="BJXQ01000001">
    <property type="protein sequence ID" value="GEN02197.1"/>
    <property type="molecule type" value="Genomic_DNA"/>
</dbReference>
<dbReference type="Proteomes" id="UP000032673">
    <property type="component" value="Unassembled WGS sequence"/>
</dbReference>
<proteinExistence type="predicted"/>
<keyword evidence="1" id="KW-0472">Membrane</keyword>
<evidence type="ECO:0000256" key="1">
    <source>
        <dbReference type="SAM" id="Phobius"/>
    </source>
</evidence>
<keyword evidence="1" id="KW-1133">Transmembrane helix</keyword>
<organism evidence="3 5">
    <name type="scientific">Acetobacter indonesiensis</name>
    <dbReference type="NCBI Taxonomy" id="104101"/>
    <lineage>
        <taxon>Bacteria</taxon>
        <taxon>Pseudomonadati</taxon>
        <taxon>Pseudomonadota</taxon>
        <taxon>Alphaproteobacteria</taxon>
        <taxon>Acetobacterales</taxon>
        <taxon>Acetobacteraceae</taxon>
        <taxon>Acetobacter</taxon>
    </lineage>
</organism>
<reference evidence="3 5" key="2">
    <citation type="submission" date="2019-07" db="EMBL/GenBank/DDBJ databases">
        <title>Whole genome shotgun sequence of Acetobacter indonesiensis NBRC 16471.</title>
        <authorList>
            <person name="Hosoyama A."/>
            <person name="Uohara A."/>
            <person name="Ohji S."/>
            <person name="Ichikawa N."/>
        </authorList>
    </citation>
    <scope>NUCLEOTIDE SEQUENCE [LARGE SCALE GENOMIC DNA]</scope>
    <source>
        <strain evidence="3 5">NBRC 16471</strain>
    </source>
</reference>
<feature type="transmembrane region" description="Helical" evidence="1">
    <location>
        <begin position="44"/>
        <end position="64"/>
    </location>
</feature>
<gene>
    <name evidence="2" type="ORF">Abin_006_219</name>
    <name evidence="3" type="ORF">AIN02nite_02220</name>
</gene>
<name>A0A6N3T3T0_9PROT</name>
<evidence type="ECO:0000313" key="3">
    <source>
        <dbReference type="EMBL" id="GEN02197.1"/>
    </source>
</evidence>
<dbReference type="EMBL" id="BAMW01000006">
    <property type="protein sequence ID" value="GAN62229.1"/>
    <property type="molecule type" value="Genomic_DNA"/>
</dbReference>
<keyword evidence="1" id="KW-0812">Transmembrane</keyword>
<evidence type="ECO:0000313" key="2">
    <source>
        <dbReference type="EMBL" id="GAN62229.1"/>
    </source>
</evidence>
<sequence>MRSGLLSAARAAYRENDRPDKQDIMLLRSSPPSNMPKMRRSWRVKLIILGVLAAGYGAFMWHMMHSKPPVIMQRVLIPVEVVKKKEEAEPKGPPAPPIPLIQPPQVEIPAPVIKR</sequence>
<dbReference type="Proteomes" id="UP000321104">
    <property type="component" value="Unassembled WGS sequence"/>
</dbReference>
<dbReference type="AlphaFoldDB" id="A0A6N3T3T0"/>
<evidence type="ECO:0000313" key="5">
    <source>
        <dbReference type="Proteomes" id="UP000321104"/>
    </source>
</evidence>
<protein>
    <submittedName>
        <fullName evidence="3">Uncharacterized protein</fullName>
    </submittedName>
</protein>
<reference evidence="2 4" key="1">
    <citation type="submission" date="2012-11" db="EMBL/GenBank/DDBJ databases">
        <title>Whole genome sequence of Acetobacter indonesiensis 5H-1.</title>
        <authorList>
            <person name="Azuma Y."/>
            <person name="Higashiura N."/>
            <person name="Hirakawa H."/>
            <person name="Matsushita K."/>
        </authorList>
    </citation>
    <scope>NUCLEOTIDE SEQUENCE [LARGE SCALE GENOMIC DNA]</scope>
    <source>
        <strain evidence="2 4">5H-1</strain>
    </source>
</reference>
<accession>A0A6N3T3T0</accession>
<evidence type="ECO:0000313" key="4">
    <source>
        <dbReference type="Proteomes" id="UP000032673"/>
    </source>
</evidence>